<protein>
    <recommendedName>
        <fullName evidence="1">GmrSD restriction endonucleases N-terminal domain-containing protein</fullName>
    </recommendedName>
</protein>
<gene>
    <name evidence="2" type="ORF">SAMN05216179_3469</name>
</gene>
<name>A0A1M7QQI4_9BACI</name>
<evidence type="ECO:0000313" key="2">
    <source>
        <dbReference type="EMBL" id="SHN33788.1"/>
    </source>
</evidence>
<accession>A0A1M7QQI4</accession>
<evidence type="ECO:0000313" key="3">
    <source>
        <dbReference type="Proteomes" id="UP000184184"/>
    </source>
</evidence>
<dbReference type="OrthoDB" id="9798761at2"/>
<dbReference type="AlphaFoldDB" id="A0A1M7QQI4"/>
<sequence length="557" mass="67180">MNDLLELKTIENIKQYKFLIPSYQRGYRWTEKEVIDLLDDISDFNPKEIDENGEKTWYCLQPIVVKKRDEYFEVIDGQQRLTTIYLILFYLNQLLVKKHRKKIFELNYETRKGIPDFLRDLNEGLENTDNIDFYYISQAYNVISKWFERDDFNLFDFQSKFNFNTKVIWYESFEENPIAIFTRINIGKIPLTNAELIKALFLNSSNFDQKYDDKVRLKQLEIAAEWDRIEQYLQDDMLWYFINQSNMKTNRIDFIFELMNTDNNPKDKYSTFRFFSRKFISKDEKTIESNWLEVKNYFQRFVEWFNERELYHKIGFLIAEGEDIKTIIEGSQSRTKTEFKIFLNNLIKQRLSNVNISELQCGEDSKKIKAILLLYNIQTMLNNDVDNSSFPFHLYKEENWDIEHITSIRDKMPENPKGRENWLNDAVEFIDDKDLKIKVQNYILDDEFNEIYNEVISHFNRDIKDDDINDLSNLALLDSSTNRGYKNAVFPVKRMTIIQKEKMGKFIPLCTKNAFLKYFSEYPPRMSFWTQEDREKYYLDIESVLKAYLPEESEVNK</sequence>
<organism evidence="2 3">
    <name type="scientific">Gracilibacillus kekensis</name>
    <dbReference type="NCBI Taxonomy" id="1027249"/>
    <lineage>
        <taxon>Bacteria</taxon>
        <taxon>Bacillati</taxon>
        <taxon>Bacillota</taxon>
        <taxon>Bacilli</taxon>
        <taxon>Bacillales</taxon>
        <taxon>Bacillaceae</taxon>
        <taxon>Gracilibacillus</taxon>
    </lineage>
</organism>
<keyword evidence="3" id="KW-1185">Reference proteome</keyword>
<dbReference type="STRING" id="1027249.SAMN05216179_3469"/>
<evidence type="ECO:0000259" key="1">
    <source>
        <dbReference type="Pfam" id="PF03235"/>
    </source>
</evidence>
<dbReference type="InterPro" id="IPR004919">
    <property type="entry name" value="GmrSD_N"/>
</dbReference>
<proteinExistence type="predicted"/>
<dbReference type="RefSeq" id="WP_073203079.1">
    <property type="nucleotide sequence ID" value="NZ_FRCZ01000008.1"/>
</dbReference>
<dbReference type="Proteomes" id="UP000184184">
    <property type="component" value="Unassembled WGS sequence"/>
</dbReference>
<reference evidence="2 3" key="1">
    <citation type="submission" date="2016-11" db="EMBL/GenBank/DDBJ databases">
        <authorList>
            <person name="Jaros S."/>
            <person name="Januszkiewicz K."/>
            <person name="Wedrychowicz H."/>
        </authorList>
    </citation>
    <scope>NUCLEOTIDE SEQUENCE [LARGE SCALE GENOMIC DNA]</scope>
    <source>
        <strain evidence="2 3">CGMCC 1.10681</strain>
    </source>
</reference>
<dbReference type="EMBL" id="FRCZ01000008">
    <property type="protein sequence ID" value="SHN33788.1"/>
    <property type="molecule type" value="Genomic_DNA"/>
</dbReference>
<dbReference type="PANTHER" id="PTHR35149:SF1">
    <property type="entry name" value="DUF5655 DOMAIN-CONTAINING PROTEIN"/>
    <property type="match status" value="1"/>
</dbReference>
<dbReference type="PANTHER" id="PTHR35149">
    <property type="entry name" value="SLL5132 PROTEIN"/>
    <property type="match status" value="1"/>
</dbReference>
<dbReference type="Pfam" id="PF03235">
    <property type="entry name" value="GmrSD_N"/>
    <property type="match status" value="1"/>
</dbReference>
<feature type="domain" description="GmrSD restriction endonucleases N-terminal" evidence="1">
    <location>
        <begin position="11"/>
        <end position="202"/>
    </location>
</feature>